<proteinExistence type="predicted"/>
<reference evidence="1" key="1">
    <citation type="submission" date="2019-08" db="EMBL/GenBank/DDBJ databases">
        <authorList>
            <person name="Kucharzyk K."/>
            <person name="Murdoch R.W."/>
            <person name="Higgins S."/>
            <person name="Loffler F."/>
        </authorList>
    </citation>
    <scope>NUCLEOTIDE SEQUENCE</scope>
</reference>
<protein>
    <submittedName>
        <fullName evidence="1">Uncharacterized protein</fullName>
    </submittedName>
</protein>
<evidence type="ECO:0000313" key="1">
    <source>
        <dbReference type="EMBL" id="MPM48143.1"/>
    </source>
</evidence>
<sequence length="58" mass="6054">MVADLRAVTDLNGVGLFGNVHATNTSGDGGKRRDGFFHVVCQKAAVCAGIGAELFFIE</sequence>
<accession>A0A645ABD1</accession>
<dbReference type="AlphaFoldDB" id="A0A645ABD1"/>
<gene>
    <name evidence="1" type="ORF">SDC9_94866</name>
</gene>
<organism evidence="1">
    <name type="scientific">bioreactor metagenome</name>
    <dbReference type="NCBI Taxonomy" id="1076179"/>
    <lineage>
        <taxon>unclassified sequences</taxon>
        <taxon>metagenomes</taxon>
        <taxon>ecological metagenomes</taxon>
    </lineage>
</organism>
<name>A0A645ABD1_9ZZZZ</name>
<comment type="caution">
    <text evidence="1">The sequence shown here is derived from an EMBL/GenBank/DDBJ whole genome shotgun (WGS) entry which is preliminary data.</text>
</comment>
<dbReference type="EMBL" id="VSSQ01011971">
    <property type="protein sequence ID" value="MPM48143.1"/>
    <property type="molecule type" value="Genomic_DNA"/>
</dbReference>